<proteinExistence type="predicted"/>
<reference evidence="1" key="1">
    <citation type="submission" date="2011-09" db="EMBL/GenBank/DDBJ databases">
        <title>The permanent draft genome of Mucilaginibacter paludis DSM 18603.</title>
        <authorList>
            <consortium name="US DOE Joint Genome Institute (JGI-PGF)"/>
            <person name="Lucas S."/>
            <person name="Han J."/>
            <person name="Lapidus A."/>
            <person name="Bruce D."/>
            <person name="Goodwin L."/>
            <person name="Pitluck S."/>
            <person name="Peters L."/>
            <person name="Kyrpides N."/>
            <person name="Mavromatis K."/>
            <person name="Ivanova N."/>
            <person name="Mikhailova N."/>
            <person name="Held B."/>
            <person name="Detter J.C."/>
            <person name="Tapia R."/>
            <person name="Han C."/>
            <person name="Land M."/>
            <person name="Hauser L."/>
            <person name="Markowitz V."/>
            <person name="Cheng J.-F."/>
            <person name="Hugenholtz P."/>
            <person name="Woyke T."/>
            <person name="Wu D."/>
            <person name="Tindall B."/>
            <person name="Brambilla E."/>
            <person name="Klenk H.-P."/>
            <person name="Eisen J.A."/>
        </authorList>
    </citation>
    <scope>NUCLEOTIDE SEQUENCE [LARGE SCALE GENOMIC DNA]</scope>
    <source>
        <strain evidence="1">DSM 18603</strain>
    </source>
</reference>
<accession>H1Y9H1</accession>
<sequence length="260" mass="29425">MKPILLAAFIFFVPNNLLGQNLTSKGIEADLLQSFKKIAYWAEKRYSNYDEQSDNKLRQANDVFGKKLNEYAKKYPATINEPFLSLCKENLGIETSKDSLFRIYSWDTQTGGTMHFFANVLQYKTGKETNAVLDTARGDGDNRPNYNKIYTLKANGKTYYLAVSLSIGSSRDCGQTIQVFEIANGKLDDKVKLIKTNSGMHSQLNIAYDFGSVIDWKVRPTINFDEATQTILLPLVDGKGAVTHKLISYKFTGKYFEKVR</sequence>
<dbReference type="eggNOG" id="ENOG5031DJ0">
    <property type="taxonomic scope" value="Bacteria"/>
</dbReference>
<evidence type="ECO:0000313" key="2">
    <source>
        <dbReference type="Proteomes" id="UP000002774"/>
    </source>
</evidence>
<organism evidence="1 2">
    <name type="scientific">Mucilaginibacter paludis DSM 18603</name>
    <dbReference type="NCBI Taxonomy" id="714943"/>
    <lineage>
        <taxon>Bacteria</taxon>
        <taxon>Pseudomonadati</taxon>
        <taxon>Bacteroidota</taxon>
        <taxon>Sphingobacteriia</taxon>
        <taxon>Sphingobacteriales</taxon>
        <taxon>Sphingobacteriaceae</taxon>
        <taxon>Mucilaginibacter</taxon>
    </lineage>
</organism>
<evidence type="ECO:0000313" key="1">
    <source>
        <dbReference type="EMBL" id="EHQ29976.1"/>
    </source>
</evidence>
<protein>
    <submittedName>
        <fullName evidence="1">Uncharacterized protein</fullName>
    </submittedName>
</protein>
<name>H1Y9H1_9SPHI</name>
<dbReference type="AlphaFoldDB" id="H1Y9H1"/>
<dbReference type="OrthoDB" id="877719at2"/>
<gene>
    <name evidence="1" type="ORF">Mucpa_5911</name>
</gene>
<dbReference type="Proteomes" id="UP000002774">
    <property type="component" value="Chromosome"/>
</dbReference>
<dbReference type="RefSeq" id="WP_008511484.1">
    <property type="nucleotide sequence ID" value="NZ_CM001403.1"/>
</dbReference>
<keyword evidence="2" id="KW-1185">Reference proteome</keyword>
<dbReference type="HOGENOM" id="CLU_091302_0_0_10"/>
<dbReference type="EMBL" id="CM001403">
    <property type="protein sequence ID" value="EHQ29976.1"/>
    <property type="molecule type" value="Genomic_DNA"/>
</dbReference>